<sequence>MYVACSTLSFSKVSLEDALRTVREMRFTKADLAIHDGSSQLTPAEVAADVGRVAQRLKASNLPLAAIHLVIGASDPAVARVQFHAVCRLARVSTVPLITIPAAPIGSDLDVEVARLQDWVRVAETEGVILAVETHSATVTADPLGAAELCRRVPGLALTLDPSHYHVGPHAKSDYDSLYRYVRHVRVRDTGSMPNQFQVRIGQGELEYGKVISQLDRCRYDRALTVDIRDMPENSFPVEPEVRKLKYLLESLV</sequence>
<dbReference type="InterPro" id="IPR050312">
    <property type="entry name" value="IolE/XylAMocC-like"/>
</dbReference>
<dbReference type="PANTHER" id="PTHR12110:SF53">
    <property type="entry name" value="BLR5974 PROTEIN"/>
    <property type="match status" value="1"/>
</dbReference>
<protein>
    <recommendedName>
        <fullName evidence="1">Xylose isomerase-like TIM barrel domain-containing protein</fullName>
    </recommendedName>
</protein>
<organism evidence="2 3">
    <name type="scientific">Gemmata massiliana</name>
    <dbReference type="NCBI Taxonomy" id="1210884"/>
    <lineage>
        <taxon>Bacteria</taxon>
        <taxon>Pseudomonadati</taxon>
        <taxon>Planctomycetota</taxon>
        <taxon>Planctomycetia</taxon>
        <taxon>Gemmatales</taxon>
        <taxon>Gemmataceae</taxon>
        <taxon>Gemmata</taxon>
    </lineage>
</organism>
<feature type="domain" description="Xylose isomerase-like TIM barrel" evidence="1">
    <location>
        <begin position="48"/>
        <end position="234"/>
    </location>
</feature>
<dbReference type="RefSeq" id="WP_162669877.1">
    <property type="nucleotide sequence ID" value="NZ_LR593886.1"/>
</dbReference>
<evidence type="ECO:0000313" key="3">
    <source>
        <dbReference type="Proteomes" id="UP000464178"/>
    </source>
</evidence>
<keyword evidence="2" id="KW-0413">Isomerase</keyword>
<evidence type="ECO:0000259" key="1">
    <source>
        <dbReference type="Pfam" id="PF01261"/>
    </source>
</evidence>
<gene>
    <name evidence="2" type="ORF">SOIL9_22450</name>
</gene>
<dbReference type="AlphaFoldDB" id="A0A6P2D2U5"/>
<dbReference type="PANTHER" id="PTHR12110">
    <property type="entry name" value="HYDROXYPYRUVATE ISOMERASE"/>
    <property type="match status" value="1"/>
</dbReference>
<dbReference type="KEGG" id="gms:SOIL9_22450"/>
<dbReference type="Pfam" id="PF01261">
    <property type="entry name" value="AP_endonuc_2"/>
    <property type="match status" value="1"/>
</dbReference>
<keyword evidence="3" id="KW-1185">Reference proteome</keyword>
<accession>A0A6P2D2U5</accession>
<dbReference type="Gene3D" id="3.20.20.150">
    <property type="entry name" value="Divalent-metal-dependent TIM barrel enzymes"/>
    <property type="match status" value="1"/>
</dbReference>
<evidence type="ECO:0000313" key="2">
    <source>
        <dbReference type="EMBL" id="VTR95469.1"/>
    </source>
</evidence>
<dbReference type="Proteomes" id="UP000464178">
    <property type="component" value="Chromosome"/>
</dbReference>
<dbReference type="EMBL" id="LR593886">
    <property type="protein sequence ID" value="VTR95469.1"/>
    <property type="molecule type" value="Genomic_DNA"/>
</dbReference>
<reference evidence="2 3" key="1">
    <citation type="submission" date="2019-05" db="EMBL/GenBank/DDBJ databases">
        <authorList>
            <consortium name="Science for Life Laboratories"/>
        </authorList>
    </citation>
    <scope>NUCLEOTIDE SEQUENCE [LARGE SCALE GENOMIC DNA]</scope>
    <source>
        <strain evidence="2">Soil9</strain>
    </source>
</reference>
<dbReference type="InterPro" id="IPR036237">
    <property type="entry name" value="Xyl_isomerase-like_sf"/>
</dbReference>
<dbReference type="GO" id="GO:0016853">
    <property type="term" value="F:isomerase activity"/>
    <property type="evidence" value="ECO:0007669"/>
    <property type="project" value="UniProtKB-KW"/>
</dbReference>
<proteinExistence type="predicted"/>
<name>A0A6P2D2U5_9BACT</name>
<dbReference type="SUPFAM" id="SSF51658">
    <property type="entry name" value="Xylose isomerase-like"/>
    <property type="match status" value="1"/>
</dbReference>
<dbReference type="InterPro" id="IPR013022">
    <property type="entry name" value="Xyl_isomerase-like_TIM-brl"/>
</dbReference>